<keyword evidence="2" id="KW-1185">Reference proteome</keyword>
<name>A0A7G7W4F4_9BACT</name>
<accession>A0A7G7W4F4</accession>
<proteinExistence type="predicted"/>
<dbReference type="RefSeq" id="WP_185887177.1">
    <property type="nucleotide sequence ID" value="NZ_CP060202.1"/>
</dbReference>
<dbReference type="EMBL" id="CP060202">
    <property type="protein sequence ID" value="QNH61247.1"/>
    <property type="molecule type" value="Genomic_DNA"/>
</dbReference>
<dbReference type="Proteomes" id="UP000515489">
    <property type="component" value="Chromosome"/>
</dbReference>
<evidence type="ECO:0000313" key="2">
    <source>
        <dbReference type="Proteomes" id="UP000515489"/>
    </source>
</evidence>
<reference evidence="1 2" key="1">
    <citation type="submission" date="2020-08" db="EMBL/GenBank/DDBJ databases">
        <title>Hymenobacter sp. S2-20-2 genome sequencing.</title>
        <authorList>
            <person name="Jin L."/>
        </authorList>
    </citation>
    <scope>NUCLEOTIDE SEQUENCE [LARGE SCALE GENOMIC DNA]</scope>
    <source>
        <strain evidence="1 2">S2-20-2</strain>
    </source>
</reference>
<dbReference type="AlphaFoldDB" id="A0A7G7W4F4"/>
<protein>
    <submittedName>
        <fullName evidence="1">Uncharacterized protein</fullName>
    </submittedName>
</protein>
<dbReference type="KEGG" id="hsk:H4317_13870"/>
<gene>
    <name evidence="1" type="ORF">H4317_13870</name>
</gene>
<sequence length="127" mass="14805">MSNSKWVKLLTVLVENHRMVPECGVKLIWEDEGVKRQLVIDEHTSYNFDYYDTAMEAMISGSPVLNGWCAYKEIEWLDFPRFIGNIESEKQGITYIQQKIEEIGQFRLELSDDRLRLYAYISASATS</sequence>
<organism evidence="1 2">
    <name type="scientific">Hymenobacter sediminicola</name>
    <dbReference type="NCBI Taxonomy" id="2761579"/>
    <lineage>
        <taxon>Bacteria</taxon>
        <taxon>Pseudomonadati</taxon>
        <taxon>Bacteroidota</taxon>
        <taxon>Cytophagia</taxon>
        <taxon>Cytophagales</taxon>
        <taxon>Hymenobacteraceae</taxon>
        <taxon>Hymenobacter</taxon>
    </lineage>
</organism>
<evidence type="ECO:0000313" key="1">
    <source>
        <dbReference type="EMBL" id="QNH61247.1"/>
    </source>
</evidence>